<reference evidence="1" key="1">
    <citation type="journal article" date="2020" name="Nature">
        <title>Giant virus diversity and host interactions through global metagenomics.</title>
        <authorList>
            <person name="Schulz F."/>
            <person name="Roux S."/>
            <person name="Paez-Espino D."/>
            <person name="Jungbluth S."/>
            <person name="Walsh D.A."/>
            <person name="Denef V.J."/>
            <person name="McMahon K.D."/>
            <person name="Konstantinidis K.T."/>
            <person name="Eloe-Fadrosh E.A."/>
            <person name="Kyrpides N.C."/>
            <person name="Woyke T."/>
        </authorList>
    </citation>
    <scope>NUCLEOTIDE SEQUENCE</scope>
    <source>
        <strain evidence="1">GVMAG-M-3300025880-56</strain>
    </source>
</reference>
<protein>
    <submittedName>
        <fullName evidence="1">Uncharacterized protein</fullName>
    </submittedName>
</protein>
<evidence type="ECO:0000313" key="1">
    <source>
        <dbReference type="EMBL" id="QHU01821.1"/>
    </source>
</evidence>
<dbReference type="AlphaFoldDB" id="A0A6C0JAK6"/>
<organism evidence="1">
    <name type="scientific">viral metagenome</name>
    <dbReference type="NCBI Taxonomy" id="1070528"/>
    <lineage>
        <taxon>unclassified sequences</taxon>
        <taxon>metagenomes</taxon>
        <taxon>organismal metagenomes</taxon>
    </lineage>
</organism>
<name>A0A6C0JAK6_9ZZZZ</name>
<proteinExistence type="predicted"/>
<accession>A0A6C0JAK6</accession>
<dbReference type="EMBL" id="MN740350">
    <property type="protein sequence ID" value="QHU01821.1"/>
    <property type="molecule type" value="Genomic_DNA"/>
</dbReference>
<sequence>MCENRANQCNVVYENYATDCFITISHPVFECKILTFLTKDRRFFLDNQSTNSQTFIENLKECLSDKQIEIIELC</sequence>